<evidence type="ECO:0000313" key="1">
    <source>
        <dbReference type="EMBL" id="MBF9140812.1"/>
    </source>
</evidence>
<comment type="caution">
    <text evidence="1">The sequence shown here is derived from an EMBL/GenBank/DDBJ whole genome shotgun (WGS) entry which is preliminary data.</text>
</comment>
<reference evidence="1 2" key="1">
    <citation type="submission" date="2020-11" db="EMBL/GenBank/DDBJ databases">
        <authorList>
            <person name="Kim M.K."/>
        </authorList>
    </citation>
    <scope>NUCLEOTIDE SEQUENCE [LARGE SCALE GENOMIC DNA]</scope>
    <source>
        <strain evidence="1 2">BT439</strain>
    </source>
</reference>
<protein>
    <submittedName>
        <fullName evidence="1">Uncharacterized protein</fullName>
    </submittedName>
</protein>
<dbReference type="AlphaFoldDB" id="A0A931BGG5"/>
<keyword evidence="2" id="KW-1185">Reference proteome</keyword>
<dbReference type="Proteomes" id="UP000645610">
    <property type="component" value="Unassembled WGS sequence"/>
</dbReference>
<proteinExistence type="predicted"/>
<dbReference type="RefSeq" id="WP_196285148.1">
    <property type="nucleotide sequence ID" value="NZ_JADQDP010000001.1"/>
</dbReference>
<gene>
    <name evidence="1" type="ORF">I2I01_04155</name>
</gene>
<organism evidence="1 2">
    <name type="scientific">Hymenobacter properus</name>
    <dbReference type="NCBI Taxonomy" id="2791026"/>
    <lineage>
        <taxon>Bacteria</taxon>
        <taxon>Pseudomonadati</taxon>
        <taxon>Bacteroidota</taxon>
        <taxon>Cytophagia</taxon>
        <taxon>Cytophagales</taxon>
        <taxon>Hymenobacteraceae</taxon>
        <taxon>Hymenobacter</taxon>
    </lineage>
</organism>
<sequence length="171" mass="19079">METTILPAGTTPEILAPYLPYGIPLQTPFDNPRTLSGLQMGDGPCAACKSAEGWESWLGLEYIKPILRSFSQLVEPLADGTVPAVEVAKMALADCFDELDWTKATVDQYHWCAAISVPAQSDVRWVYSCTIDEEWEIKTGDNLSCSIAIIDYLRRHHFAVGMEPHQYIEKQ</sequence>
<evidence type="ECO:0000313" key="2">
    <source>
        <dbReference type="Proteomes" id="UP000645610"/>
    </source>
</evidence>
<name>A0A931BGG5_9BACT</name>
<accession>A0A931BGG5</accession>
<dbReference type="EMBL" id="JADQDP010000001">
    <property type="protein sequence ID" value="MBF9140812.1"/>
    <property type="molecule type" value="Genomic_DNA"/>
</dbReference>